<dbReference type="GO" id="GO:0030246">
    <property type="term" value="F:carbohydrate binding"/>
    <property type="evidence" value="ECO:0007669"/>
    <property type="project" value="InterPro"/>
</dbReference>
<name>A0A2H0UVF9_9BACT</name>
<dbReference type="GO" id="GO:0000272">
    <property type="term" value="P:polysaccharide catabolic process"/>
    <property type="evidence" value="ECO:0007669"/>
    <property type="project" value="InterPro"/>
</dbReference>
<dbReference type="SUPFAM" id="SSF49384">
    <property type="entry name" value="Carbohydrate-binding domain"/>
    <property type="match status" value="1"/>
</dbReference>
<gene>
    <name evidence="3" type="ORF">COU03_03830</name>
</gene>
<feature type="domain" description="Cohesin" evidence="1">
    <location>
        <begin position="48"/>
        <end position="165"/>
    </location>
</feature>
<dbReference type="Gene3D" id="1.10.1330.10">
    <property type="entry name" value="Dockerin domain"/>
    <property type="match status" value="1"/>
</dbReference>
<feature type="domain" description="FlgD/Vpr Ig-like" evidence="2">
    <location>
        <begin position="196"/>
        <end position="257"/>
    </location>
</feature>
<dbReference type="InterPro" id="IPR008965">
    <property type="entry name" value="CBM2/CBM3_carb-bd_dom_sf"/>
</dbReference>
<dbReference type="InterPro" id="IPR036439">
    <property type="entry name" value="Dockerin_dom_sf"/>
</dbReference>
<evidence type="ECO:0000313" key="4">
    <source>
        <dbReference type="Proteomes" id="UP000228906"/>
    </source>
</evidence>
<dbReference type="Pfam" id="PF00963">
    <property type="entry name" value="Cohesin"/>
    <property type="match status" value="1"/>
</dbReference>
<protein>
    <recommendedName>
        <fullName evidence="5">Dockerin domain-containing protein</fullName>
    </recommendedName>
</protein>
<dbReference type="Pfam" id="PF13860">
    <property type="entry name" value="FlgD_ig"/>
    <property type="match status" value="1"/>
</dbReference>
<comment type="caution">
    <text evidence="3">The sequence shown here is derived from an EMBL/GenBank/DDBJ whole genome shotgun (WGS) entry which is preliminary data.</text>
</comment>
<dbReference type="Proteomes" id="UP000228906">
    <property type="component" value="Unassembled WGS sequence"/>
</dbReference>
<proteinExistence type="predicted"/>
<dbReference type="AlphaFoldDB" id="A0A2H0UVF9"/>
<dbReference type="EMBL" id="PFAV01000072">
    <property type="protein sequence ID" value="PIR90846.1"/>
    <property type="molecule type" value="Genomic_DNA"/>
</dbReference>
<evidence type="ECO:0008006" key="5">
    <source>
        <dbReference type="Google" id="ProtNLM"/>
    </source>
</evidence>
<dbReference type="Gene3D" id="2.60.40.680">
    <property type="match status" value="1"/>
</dbReference>
<dbReference type="InterPro" id="IPR002102">
    <property type="entry name" value="Cohesin_dom"/>
</dbReference>
<dbReference type="CDD" id="cd08547">
    <property type="entry name" value="Type_II_cohesin"/>
    <property type="match status" value="1"/>
</dbReference>
<dbReference type="Gene3D" id="2.60.40.4070">
    <property type="match status" value="1"/>
</dbReference>
<sequence>MESTSEQQCAADMNDDGNVRANDAILILRKVAGLGAPNKELVKSETVKIMLDTVYGKIGESITVPLKVDNASILAGGDVCITYDSSVLQIAGVSSKSDVLMASNTSKPGLVRISFASADITCHTPAIAELKFTVIADNISPLEIKSAVLYRSDARAVDIKKVDGKFTSWATTPEKSALLQNFPNPFNPETWIPYQLKEASEIKIHIYTASGELVREISFGYKPAGIYIGRDRAAYWDGKNEAGEAVASGVYFYTIKAGNFIEAKKMTIVR</sequence>
<reference evidence="4" key="1">
    <citation type="submission" date="2017-09" db="EMBL/GenBank/DDBJ databases">
        <title>Depth-based differentiation of microbial function through sediment-hosted aquifers and enrichment of novel symbionts in the deep terrestrial subsurface.</title>
        <authorList>
            <person name="Probst A.J."/>
            <person name="Ladd B."/>
            <person name="Jarett J.K."/>
            <person name="Geller-Mcgrath D.E."/>
            <person name="Sieber C.M.K."/>
            <person name="Emerson J.B."/>
            <person name="Anantharaman K."/>
            <person name="Thomas B.C."/>
            <person name="Malmstrom R."/>
            <person name="Stieglmeier M."/>
            <person name="Klingl A."/>
            <person name="Woyke T."/>
            <person name="Ryan C.M."/>
            <person name="Banfield J.F."/>
        </authorList>
    </citation>
    <scope>NUCLEOTIDE SEQUENCE [LARGE SCALE GENOMIC DNA]</scope>
</reference>
<accession>A0A2H0UVF9</accession>
<dbReference type="InterPro" id="IPR025965">
    <property type="entry name" value="FlgD/Vpr_Ig-like"/>
</dbReference>
<organism evidence="3 4">
    <name type="scientific">bacterium (Candidatus Gribaldobacteria) CG10_big_fil_rev_8_21_14_0_10_41_12</name>
    <dbReference type="NCBI Taxonomy" id="2014277"/>
    <lineage>
        <taxon>Bacteria</taxon>
        <taxon>Candidatus Gribaldobacteria</taxon>
    </lineage>
</organism>
<evidence type="ECO:0000259" key="1">
    <source>
        <dbReference type="Pfam" id="PF00963"/>
    </source>
</evidence>
<dbReference type="NCBIfam" id="TIGR04183">
    <property type="entry name" value="Por_Secre_tail"/>
    <property type="match status" value="1"/>
</dbReference>
<dbReference type="InterPro" id="IPR026444">
    <property type="entry name" value="Secre_tail"/>
</dbReference>
<evidence type="ECO:0000313" key="3">
    <source>
        <dbReference type="EMBL" id="PIR90846.1"/>
    </source>
</evidence>
<evidence type="ECO:0000259" key="2">
    <source>
        <dbReference type="Pfam" id="PF13860"/>
    </source>
</evidence>